<dbReference type="InterPro" id="IPR004424">
    <property type="entry name" value="IspE"/>
</dbReference>
<dbReference type="InterPro" id="IPR013750">
    <property type="entry name" value="GHMP_kinase_C_dom"/>
</dbReference>
<dbReference type="Proteomes" id="UP000185655">
    <property type="component" value="Unassembled WGS sequence"/>
</dbReference>
<evidence type="ECO:0000256" key="8">
    <source>
        <dbReference type="ARBA" id="ARBA00032554"/>
    </source>
</evidence>
<evidence type="ECO:0000256" key="2">
    <source>
        <dbReference type="ARBA" id="ARBA00012052"/>
    </source>
</evidence>
<evidence type="ECO:0000256" key="5">
    <source>
        <dbReference type="ARBA" id="ARBA00022741"/>
    </source>
</evidence>
<dbReference type="SUPFAM" id="SSF55060">
    <property type="entry name" value="GHMP Kinase, C-terminal domain"/>
    <property type="match status" value="1"/>
</dbReference>
<dbReference type="GO" id="GO:0019288">
    <property type="term" value="P:isopentenyl diphosphate biosynthetic process, methylerythritol 4-phosphate pathway"/>
    <property type="evidence" value="ECO:0007669"/>
    <property type="project" value="UniProtKB-UniRule"/>
</dbReference>
<dbReference type="PANTHER" id="PTHR43527">
    <property type="entry name" value="4-DIPHOSPHOCYTIDYL-2-C-METHYL-D-ERYTHRITOL KINASE, CHLOROPLASTIC"/>
    <property type="match status" value="1"/>
</dbReference>
<feature type="active site" evidence="9">
    <location>
        <position position="137"/>
    </location>
</feature>
<dbReference type="GO" id="GO:0005524">
    <property type="term" value="F:ATP binding"/>
    <property type="evidence" value="ECO:0007669"/>
    <property type="project" value="UniProtKB-UniRule"/>
</dbReference>
<dbReference type="InterPro" id="IPR006204">
    <property type="entry name" value="GHMP_kinase_N_dom"/>
</dbReference>
<dbReference type="Proteomes" id="UP000218979">
    <property type="component" value="Unassembled WGS sequence"/>
</dbReference>
<evidence type="ECO:0000313" key="15">
    <source>
        <dbReference type="Proteomes" id="UP000218979"/>
    </source>
</evidence>
<evidence type="ECO:0000256" key="7">
    <source>
        <dbReference type="ARBA" id="ARBA00022840"/>
    </source>
</evidence>
<evidence type="ECO:0000256" key="1">
    <source>
        <dbReference type="ARBA" id="ARBA00009684"/>
    </source>
</evidence>
<evidence type="ECO:0000313" key="14">
    <source>
        <dbReference type="Proteomes" id="UP000185655"/>
    </source>
</evidence>
<dbReference type="OrthoDB" id="9809438at2"/>
<keyword evidence="6 9" id="KW-0418">Kinase</keyword>
<dbReference type="InterPro" id="IPR020568">
    <property type="entry name" value="Ribosomal_Su5_D2-typ_SF"/>
</dbReference>
<dbReference type="NCBIfam" id="TIGR00154">
    <property type="entry name" value="ispE"/>
    <property type="match status" value="1"/>
</dbReference>
<accession>A0A1K2HH24</accession>
<organism evidence="13 14">
    <name type="scientific">Pseudolactococcus chungangensis CAU 28 = DSM 22330</name>
    <dbReference type="NCBI Taxonomy" id="1122154"/>
    <lineage>
        <taxon>Bacteria</taxon>
        <taxon>Bacillati</taxon>
        <taxon>Bacillota</taxon>
        <taxon>Bacilli</taxon>
        <taxon>Lactobacillales</taxon>
        <taxon>Streptococcaceae</taxon>
        <taxon>Pseudolactococcus</taxon>
    </lineage>
</organism>
<dbReference type="STRING" id="1122154.SAMN02746068_01803"/>
<dbReference type="SUPFAM" id="SSF54211">
    <property type="entry name" value="Ribosomal protein S5 domain 2-like"/>
    <property type="match status" value="1"/>
</dbReference>
<evidence type="ECO:0000259" key="10">
    <source>
        <dbReference type="Pfam" id="PF00288"/>
    </source>
</evidence>
<comment type="catalytic activity">
    <reaction evidence="9">
        <text>4-CDP-2-C-methyl-D-erythritol + ATP = 4-CDP-2-C-methyl-D-erythritol 2-phosphate + ADP + H(+)</text>
        <dbReference type="Rhea" id="RHEA:18437"/>
        <dbReference type="ChEBI" id="CHEBI:15378"/>
        <dbReference type="ChEBI" id="CHEBI:30616"/>
        <dbReference type="ChEBI" id="CHEBI:57823"/>
        <dbReference type="ChEBI" id="CHEBI:57919"/>
        <dbReference type="ChEBI" id="CHEBI:456216"/>
        <dbReference type="EC" id="2.7.1.148"/>
    </reaction>
</comment>
<comment type="function">
    <text evidence="9">Catalyzes the phosphorylation of the position 2 hydroxy group of 4-diphosphocytidyl-2C-methyl-D-erythritol.</text>
</comment>
<dbReference type="Pfam" id="PF00288">
    <property type="entry name" value="GHMP_kinases_N"/>
    <property type="match status" value="1"/>
</dbReference>
<evidence type="ECO:0000313" key="12">
    <source>
        <dbReference type="EMBL" id="PCS02390.1"/>
    </source>
</evidence>
<evidence type="ECO:0000256" key="6">
    <source>
        <dbReference type="ARBA" id="ARBA00022777"/>
    </source>
</evidence>
<dbReference type="PRINTS" id="PR00958">
    <property type="entry name" value="HOMSERKINASE"/>
</dbReference>
<keyword evidence="9" id="KW-0414">Isoprene biosynthesis</keyword>
<dbReference type="EMBL" id="JXJT01000016">
    <property type="protein sequence ID" value="PCS02390.1"/>
    <property type="molecule type" value="Genomic_DNA"/>
</dbReference>
<name>A0A1K2HH24_9LACT</name>
<reference evidence="13 14" key="2">
    <citation type="submission" date="2016-11" db="EMBL/GenBank/DDBJ databases">
        <authorList>
            <person name="Jaros S."/>
            <person name="Januszkiewicz K."/>
            <person name="Wedrychowicz H."/>
        </authorList>
    </citation>
    <scope>NUCLEOTIDE SEQUENCE [LARGE SCALE GENOMIC DNA]</scope>
    <source>
        <strain evidence="13 14">DSM 22330</strain>
    </source>
</reference>
<dbReference type="GO" id="GO:0016114">
    <property type="term" value="P:terpenoid biosynthetic process"/>
    <property type="evidence" value="ECO:0007669"/>
    <property type="project" value="UniProtKB-UniRule"/>
</dbReference>
<sequence length="283" mass="31052">MEITEKAPAKINLGLDVLGKRADGYHELDMIMTSVDLADRITVRELENEQVIRLQSNSSFVPLNKKNHAYKAAVVMKKAFGIKKGVEIYIDKKTPVAAGLAGGSSDAAATLRALNQLWQLNLTTQELAKLGEQIGSDVPYCVYGQTARVTGRGEHVRPIDNPKKFWVILVKPSFGVSTPEIFRHVEMDKIQHPNIDALENAVVNSDFDALLQNLGNALEAVTLAKHPLISKIKERLLASGADAVLMSGSGPTVFALCQQEKKAQRICNSIKGFCDEVYLVRML</sequence>
<dbReference type="Gene3D" id="3.30.70.890">
    <property type="entry name" value="GHMP kinase, C-terminal domain"/>
    <property type="match status" value="1"/>
</dbReference>
<evidence type="ECO:0000256" key="3">
    <source>
        <dbReference type="ARBA" id="ARBA00017473"/>
    </source>
</evidence>
<evidence type="ECO:0000256" key="4">
    <source>
        <dbReference type="ARBA" id="ARBA00022679"/>
    </source>
</evidence>
<reference evidence="12 15" key="1">
    <citation type="submission" date="2014-12" db="EMBL/GenBank/DDBJ databases">
        <title>Draft genome sequences of 10 type strains of Lactococcus.</title>
        <authorList>
            <person name="Sun Z."/>
            <person name="Zhong Z."/>
            <person name="Liu W."/>
            <person name="Zhang W."/>
            <person name="Zhang H."/>
        </authorList>
    </citation>
    <scope>NUCLEOTIDE SEQUENCE [LARGE SCALE GENOMIC DNA]</scope>
    <source>
        <strain evidence="12 15">DSM 22330</strain>
    </source>
</reference>
<feature type="domain" description="GHMP kinase N-terminal" evidence="10">
    <location>
        <begin position="67"/>
        <end position="145"/>
    </location>
</feature>
<dbReference type="Pfam" id="PF08544">
    <property type="entry name" value="GHMP_kinases_C"/>
    <property type="match status" value="1"/>
</dbReference>
<dbReference type="EMBL" id="FPKS01000013">
    <property type="protein sequence ID" value="SFZ76027.1"/>
    <property type="molecule type" value="Genomic_DNA"/>
</dbReference>
<feature type="domain" description="GHMP kinase C-terminal" evidence="11">
    <location>
        <begin position="202"/>
        <end position="273"/>
    </location>
</feature>
<protein>
    <recommendedName>
        <fullName evidence="3 9">4-diphosphocytidyl-2-C-methyl-D-erythritol kinase</fullName>
        <shortName evidence="9">CMK</shortName>
        <ecNumber evidence="2 9">2.7.1.148</ecNumber>
    </recommendedName>
    <alternativeName>
        <fullName evidence="8 9">4-(cytidine-5'-diphospho)-2-C-methyl-D-erythritol kinase</fullName>
    </alternativeName>
</protein>
<dbReference type="FunFam" id="3.30.230.10:FF:000029">
    <property type="entry name" value="4-diphosphocytidyl-2-C-methyl-D-erythritol kinase"/>
    <property type="match status" value="1"/>
</dbReference>
<keyword evidence="4 9" id="KW-0808">Transferase</keyword>
<feature type="binding site" evidence="9">
    <location>
        <begin position="95"/>
        <end position="105"/>
    </location>
    <ligand>
        <name>ATP</name>
        <dbReference type="ChEBI" id="CHEBI:30616"/>
    </ligand>
</feature>
<dbReference type="InterPro" id="IPR014721">
    <property type="entry name" value="Ribsml_uS5_D2-typ_fold_subgr"/>
</dbReference>
<dbReference type="EC" id="2.7.1.148" evidence="2 9"/>
<feature type="active site" evidence="9">
    <location>
        <position position="10"/>
    </location>
</feature>
<proteinExistence type="inferred from homology"/>
<comment type="pathway">
    <text evidence="9">Isoprenoid biosynthesis; isopentenyl diphosphate biosynthesis via DXP pathway; isopentenyl diphosphate from 1-deoxy-D-xylulose 5-phosphate: step 3/6.</text>
</comment>
<evidence type="ECO:0000313" key="13">
    <source>
        <dbReference type="EMBL" id="SFZ76027.1"/>
    </source>
</evidence>
<gene>
    <name evidence="9" type="primary">ispE</name>
    <name evidence="12" type="ORF">RR45_GL000579</name>
    <name evidence="13" type="ORF">SAMN02746068_01803</name>
</gene>
<keyword evidence="5 9" id="KW-0547">Nucleotide-binding</keyword>
<dbReference type="GO" id="GO:0050515">
    <property type="term" value="F:4-(cytidine 5'-diphospho)-2-C-methyl-D-erythritol kinase activity"/>
    <property type="evidence" value="ECO:0007669"/>
    <property type="project" value="UniProtKB-UniRule"/>
</dbReference>
<dbReference type="InterPro" id="IPR036554">
    <property type="entry name" value="GHMP_kinase_C_sf"/>
</dbReference>
<dbReference type="FunFam" id="3.30.70.890:FF:000006">
    <property type="entry name" value="4-diphosphocytidyl-2-C-methyl-D-erythritol kinase"/>
    <property type="match status" value="1"/>
</dbReference>
<evidence type="ECO:0000256" key="9">
    <source>
        <dbReference type="HAMAP-Rule" id="MF_00061"/>
    </source>
</evidence>
<dbReference type="Gene3D" id="3.30.230.10">
    <property type="match status" value="1"/>
</dbReference>
<dbReference type="RefSeq" id="WP_031366983.1">
    <property type="nucleotide sequence ID" value="NZ_FPKS01000013.1"/>
</dbReference>
<dbReference type="PANTHER" id="PTHR43527:SF2">
    <property type="entry name" value="4-DIPHOSPHOCYTIDYL-2-C-METHYL-D-ERYTHRITOL KINASE, CHLOROPLASTIC"/>
    <property type="match status" value="1"/>
</dbReference>
<keyword evidence="7 9" id="KW-0067">ATP-binding</keyword>
<dbReference type="NCBIfam" id="NF011202">
    <property type="entry name" value="PRK14608.1"/>
    <property type="match status" value="1"/>
</dbReference>
<keyword evidence="15" id="KW-1185">Reference proteome</keyword>
<dbReference type="PIRSF" id="PIRSF010376">
    <property type="entry name" value="IspE"/>
    <property type="match status" value="1"/>
</dbReference>
<dbReference type="UniPathway" id="UPA00056">
    <property type="reaction ID" value="UER00094"/>
</dbReference>
<dbReference type="HAMAP" id="MF_00061">
    <property type="entry name" value="IspE"/>
    <property type="match status" value="1"/>
</dbReference>
<evidence type="ECO:0000259" key="11">
    <source>
        <dbReference type="Pfam" id="PF08544"/>
    </source>
</evidence>
<dbReference type="AlphaFoldDB" id="A0A1K2HH24"/>
<comment type="similarity">
    <text evidence="1 9">Belongs to the GHMP kinase family. IspE subfamily.</text>
</comment>